<sequence length="175" mass="20552">MRKIFYFLFLLLGCSKRVEDIKTIKIDVTESPVYLSDIVSCVNYIELETRNECLVGDIDKIIYYRGRFYILDRNITRTLYVFDTLGKFKFKIHKIGTGPGEYIQPDDFILDTLNRDIVFVDVERRKIIKYDLHSGNFKSEFSVNFIPYCAGLIKNGFVFYTNYVPSSFGSYNLIF</sequence>
<reference evidence="1 2" key="1">
    <citation type="submission" date="2015-11" db="EMBL/GenBank/DDBJ databases">
        <authorList>
            <person name="Varghese N."/>
        </authorList>
    </citation>
    <scope>NUCLEOTIDE SEQUENCE [LARGE SCALE GENOMIC DNA]</scope>
    <source>
        <strain evidence="1 2">JGI-24</strain>
    </source>
</reference>
<gene>
    <name evidence="1" type="ORF">JGI24_01606</name>
</gene>
<evidence type="ECO:0000313" key="2">
    <source>
        <dbReference type="Proteomes" id="UP000243065"/>
    </source>
</evidence>
<dbReference type="OrthoDB" id="1050042at2"/>
<dbReference type="Pfam" id="PF17170">
    <property type="entry name" value="DUF5128"/>
    <property type="match status" value="1"/>
</dbReference>
<accession>A0A656DA06</accession>
<dbReference type="AlphaFoldDB" id="A0A656DA06"/>
<dbReference type="InterPro" id="IPR011042">
    <property type="entry name" value="6-blade_b-propeller_TolB-like"/>
</dbReference>
<keyword evidence="2" id="KW-1185">Reference proteome</keyword>
<name>A0A656DA06_KRYT1</name>
<proteinExistence type="predicted"/>
<organism evidence="1 2">
    <name type="scientific">Kryptobacter tengchongensis</name>
    <dbReference type="NCBI Taxonomy" id="1643429"/>
    <lineage>
        <taxon>Bacteria</taxon>
        <taxon>Pseudomonadati</taxon>
        <taxon>Candidatus Kryptoniota</taxon>
        <taxon>Candidatus Kryptobacter</taxon>
    </lineage>
</organism>
<evidence type="ECO:0000313" key="1">
    <source>
        <dbReference type="EMBL" id="CUT05021.1"/>
    </source>
</evidence>
<evidence type="ECO:0008006" key="3">
    <source>
        <dbReference type="Google" id="ProtNLM"/>
    </source>
</evidence>
<protein>
    <recommendedName>
        <fullName evidence="3">6-bladed beta-propeller protein</fullName>
    </recommendedName>
</protein>
<dbReference type="Proteomes" id="UP000243065">
    <property type="component" value="Unassembled WGS sequence"/>
</dbReference>
<dbReference type="Gene3D" id="2.120.10.30">
    <property type="entry name" value="TolB, C-terminal domain"/>
    <property type="match status" value="1"/>
</dbReference>
<dbReference type="EMBL" id="CZVU01000108">
    <property type="protein sequence ID" value="CUT05021.1"/>
    <property type="molecule type" value="Genomic_DNA"/>
</dbReference>
<feature type="non-terminal residue" evidence="1">
    <location>
        <position position="175"/>
    </location>
</feature>
<dbReference type="SUPFAM" id="SSF63825">
    <property type="entry name" value="YWTD domain"/>
    <property type="match status" value="1"/>
</dbReference>